<dbReference type="GO" id="GO:0060271">
    <property type="term" value="P:cilium assembly"/>
    <property type="evidence" value="ECO:0007669"/>
    <property type="project" value="InterPro"/>
</dbReference>
<accession>D8LKP1</accession>
<reference evidence="2 3" key="1">
    <citation type="journal article" date="2010" name="Nature">
        <title>The Ectocarpus genome and the independent evolution of multicellularity in brown algae.</title>
        <authorList>
            <person name="Cock J.M."/>
            <person name="Sterck L."/>
            <person name="Rouze P."/>
            <person name="Scornet D."/>
            <person name="Allen A.E."/>
            <person name="Amoutzias G."/>
            <person name="Anthouard V."/>
            <person name="Artiguenave F."/>
            <person name="Aury J.M."/>
            <person name="Badger J.H."/>
            <person name="Beszteri B."/>
            <person name="Billiau K."/>
            <person name="Bonnet E."/>
            <person name="Bothwell J.H."/>
            <person name="Bowler C."/>
            <person name="Boyen C."/>
            <person name="Brownlee C."/>
            <person name="Carrano C.J."/>
            <person name="Charrier B."/>
            <person name="Cho G.Y."/>
            <person name="Coelho S.M."/>
            <person name="Collen J."/>
            <person name="Corre E."/>
            <person name="Da Silva C."/>
            <person name="Delage L."/>
            <person name="Delaroque N."/>
            <person name="Dittami S.M."/>
            <person name="Doulbeau S."/>
            <person name="Elias M."/>
            <person name="Farnham G."/>
            <person name="Gachon C.M."/>
            <person name="Gschloessl B."/>
            <person name="Heesch S."/>
            <person name="Jabbari K."/>
            <person name="Jubin C."/>
            <person name="Kawai H."/>
            <person name="Kimura K."/>
            <person name="Kloareg B."/>
            <person name="Kupper F.C."/>
            <person name="Lang D."/>
            <person name="Le Bail A."/>
            <person name="Leblanc C."/>
            <person name="Lerouge P."/>
            <person name="Lohr M."/>
            <person name="Lopez P.J."/>
            <person name="Martens C."/>
            <person name="Maumus F."/>
            <person name="Michel G."/>
            <person name="Miranda-Saavedra D."/>
            <person name="Morales J."/>
            <person name="Moreau H."/>
            <person name="Motomura T."/>
            <person name="Nagasato C."/>
            <person name="Napoli C.A."/>
            <person name="Nelson D.R."/>
            <person name="Nyvall-Collen P."/>
            <person name="Peters A.F."/>
            <person name="Pommier C."/>
            <person name="Potin P."/>
            <person name="Poulain J."/>
            <person name="Quesneville H."/>
            <person name="Read B."/>
            <person name="Rensing S.A."/>
            <person name="Ritter A."/>
            <person name="Rousvoal S."/>
            <person name="Samanta M."/>
            <person name="Samson G."/>
            <person name="Schroeder D.C."/>
            <person name="Segurens B."/>
            <person name="Strittmatter M."/>
            <person name="Tonon T."/>
            <person name="Tregear J.W."/>
            <person name="Valentin K."/>
            <person name="von Dassow P."/>
            <person name="Yamagishi T."/>
            <person name="Van de Peer Y."/>
            <person name="Wincker P."/>
        </authorList>
    </citation>
    <scope>NUCLEOTIDE SEQUENCE [LARGE SCALE GENOMIC DNA]</scope>
    <source>
        <strain evidence="3">Ec32 / CCAP1310/4</strain>
    </source>
</reference>
<feature type="transmembrane region" description="Helical" evidence="1">
    <location>
        <begin position="72"/>
        <end position="95"/>
    </location>
</feature>
<keyword evidence="1" id="KW-1133">Transmembrane helix</keyword>
<feature type="transmembrane region" description="Helical" evidence="1">
    <location>
        <begin position="125"/>
        <end position="156"/>
    </location>
</feature>
<keyword evidence="1" id="KW-0812">Transmembrane</keyword>
<dbReference type="GO" id="GO:0036038">
    <property type="term" value="C:MKS complex"/>
    <property type="evidence" value="ECO:0007669"/>
    <property type="project" value="InterPro"/>
</dbReference>
<organism evidence="2 3">
    <name type="scientific">Ectocarpus siliculosus</name>
    <name type="common">Brown alga</name>
    <name type="synonym">Conferva siliculosa</name>
    <dbReference type="NCBI Taxonomy" id="2880"/>
    <lineage>
        <taxon>Eukaryota</taxon>
        <taxon>Sar</taxon>
        <taxon>Stramenopiles</taxon>
        <taxon>Ochrophyta</taxon>
        <taxon>PX clade</taxon>
        <taxon>Phaeophyceae</taxon>
        <taxon>Ectocarpales</taxon>
        <taxon>Ectocarpaceae</taxon>
        <taxon>Ectocarpus</taxon>
    </lineage>
</organism>
<dbReference type="OrthoDB" id="419138at2759"/>
<dbReference type="PANTHER" id="PTHR21274:SF0">
    <property type="entry name" value="MECKELIN"/>
    <property type="match status" value="1"/>
</dbReference>
<evidence type="ECO:0008006" key="4">
    <source>
        <dbReference type="Google" id="ProtNLM"/>
    </source>
</evidence>
<dbReference type="PANTHER" id="PTHR21274">
    <property type="entry name" value="MECKELIN"/>
    <property type="match status" value="1"/>
</dbReference>
<dbReference type="STRING" id="2880.D8LKP1"/>
<proteinExistence type="predicted"/>
<dbReference type="Pfam" id="PF09773">
    <property type="entry name" value="Meckelin"/>
    <property type="match status" value="1"/>
</dbReference>
<keyword evidence="1" id="KW-0472">Membrane</keyword>
<dbReference type="EMBL" id="FN648489">
    <property type="protein sequence ID" value="CBN79640.1"/>
    <property type="molecule type" value="Genomic_DNA"/>
</dbReference>
<keyword evidence="3" id="KW-1185">Reference proteome</keyword>
<dbReference type="InParanoid" id="D8LKP1"/>
<dbReference type="Proteomes" id="UP000002630">
    <property type="component" value="Linkage Group LG09"/>
</dbReference>
<evidence type="ECO:0000256" key="1">
    <source>
        <dbReference type="SAM" id="Phobius"/>
    </source>
</evidence>
<sequence>MRLTFKIRDGAPESIYPPILEVTYAEVKPALWDTEPSLQQPTVTFTVEYTMDTQLQRPQDPFGPYVCPTQSFWNLCRAFFAVVLVLTSLTGLWRLRNWHVRVSRYIQPAQIVAPRYMYQMVNWPFLFQGLLMVSHTFVLFLFPFTFLISSYFFVFFKLQQSVFLMLPADREGYGSTGEYFPLELMVTVMFMFQVLRVGSLVYRQITSDVFLIDWEKDGARKGQQAGRGGAPNQGGGVSVWRQLLVANEWNRLGTRRRVNPVFSLVWMAFVLGGGRLRYNATPQPDLTDTEEGELNPALRFANVTFWWSLICGLQWLVACLITERYILEQPELRFVDLATMAKVSVLVLDEKYHGWYLHCRSPYPRADVAMDTMSEQLDKEEAGLTTDRGLEGCVPGVQAFELFITATFRKKYDKVYRSLLPPSGFDVQARITAASHGNPQAGGLLADQGRALGGARGGRGDAMGGAAMGALRGLRGLGASNLPKKTEKTVVAARELTGFLQGFIEQSFTREELTRSYREPLWWDRLIGTPPSMRQLATYPCILYPDHKNWFTNATFLGIELDLLLLNMTAFHLFDQWFGDPTTSALLTFLLDRLVLGVRAYFGRANVSRKTLVDDRFLL</sequence>
<feature type="transmembrane region" description="Helical" evidence="1">
    <location>
        <begin position="305"/>
        <end position="327"/>
    </location>
</feature>
<dbReference type="InterPro" id="IPR019170">
    <property type="entry name" value="Meckelin"/>
</dbReference>
<dbReference type="eggNOG" id="KOG4611">
    <property type="taxonomic scope" value="Eukaryota"/>
</dbReference>
<dbReference type="EMBL" id="FN649734">
    <property type="protein sequence ID" value="CBN79640.1"/>
    <property type="molecule type" value="Genomic_DNA"/>
</dbReference>
<protein>
    <recommendedName>
        <fullName evidence="4">Transmembrane protein</fullName>
    </recommendedName>
</protein>
<evidence type="ECO:0000313" key="3">
    <source>
        <dbReference type="Proteomes" id="UP000002630"/>
    </source>
</evidence>
<evidence type="ECO:0000313" key="2">
    <source>
        <dbReference type="EMBL" id="CBN79640.1"/>
    </source>
</evidence>
<dbReference type="AlphaFoldDB" id="D8LKP1"/>
<name>D8LKP1_ECTSI</name>
<gene>
    <name evidence="2" type="ORF">Esi_0301_0015</name>
</gene>